<gene>
    <name evidence="1" type="ORF">AS030_18090</name>
</gene>
<dbReference type="EMBL" id="LNQN01000006">
    <property type="protein sequence ID" value="KSU80867.1"/>
    <property type="molecule type" value="Genomic_DNA"/>
</dbReference>
<protein>
    <submittedName>
        <fullName evidence="1">Cytosolic protein</fullName>
    </submittedName>
</protein>
<sequence>MYVGRDMSELDMMDKKEWKDSELAHFHQSFQQITPYLNEEGVTIHREIIKEIEARGGLKSDEASYERGTTPKVD</sequence>
<reference evidence="1 2" key="1">
    <citation type="journal article" date="2014" name="Antonie Van Leeuwenhoek">
        <title>Fictibacillus enclensis sp. nov., isolated from marine sediment.</title>
        <authorList>
            <person name="Dastager S.G."/>
            <person name="Mawlankar R."/>
            <person name="Srinivasan K."/>
            <person name="Tang S.K."/>
            <person name="Lee J.C."/>
            <person name="Ramana V.V."/>
            <person name="Shouche Y.S."/>
        </authorList>
    </citation>
    <scope>NUCLEOTIDE SEQUENCE [LARGE SCALE GENOMIC DNA]</scope>
    <source>
        <strain evidence="1 2">NIO-1003</strain>
    </source>
</reference>
<evidence type="ECO:0000313" key="2">
    <source>
        <dbReference type="Proteomes" id="UP000054099"/>
    </source>
</evidence>
<keyword evidence="2" id="KW-1185">Reference proteome</keyword>
<comment type="caution">
    <text evidence="1">The sequence shown here is derived from an EMBL/GenBank/DDBJ whole genome shotgun (WGS) entry which is preliminary data.</text>
</comment>
<dbReference type="Proteomes" id="UP000054099">
    <property type="component" value="Unassembled WGS sequence"/>
</dbReference>
<evidence type="ECO:0000313" key="1">
    <source>
        <dbReference type="EMBL" id="KSU80867.1"/>
    </source>
</evidence>
<dbReference type="OrthoDB" id="2691543at2"/>
<organism evidence="1 2">
    <name type="scientific">Fictibacillus enclensis</name>
    <dbReference type="NCBI Taxonomy" id="1017270"/>
    <lineage>
        <taxon>Bacteria</taxon>
        <taxon>Bacillati</taxon>
        <taxon>Bacillota</taxon>
        <taxon>Bacilli</taxon>
        <taxon>Bacillales</taxon>
        <taxon>Fictibacillaceae</taxon>
        <taxon>Fictibacillus</taxon>
    </lineage>
</organism>
<dbReference type="AlphaFoldDB" id="A0A0V8J1N5"/>
<accession>A0A0V8J1N5</accession>
<name>A0A0V8J1N5_9BACL</name>
<proteinExistence type="predicted"/>
<dbReference type="RefSeq" id="WP_061974278.1">
    <property type="nucleotide sequence ID" value="NZ_CP126109.1"/>
</dbReference>